<keyword evidence="4" id="KW-1185">Reference proteome</keyword>
<proteinExistence type="predicted"/>
<dbReference type="STRING" id="3088.A0A383VY62"/>
<dbReference type="Gene3D" id="3.40.50.1820">
    <property type="entry name" value="alpha/beta hydrolase"/>
    <property type="match status" value="1"/>
</dbReference>
<dbReference type="GO" id="GO:0016787">
    <property type="term" value="F:hydrolase activity"/>
    <property type="evidence" value="ECO:0007669"/>
    <property type="project" value="InterPro"/>
</dbReference>
<dbReference type="Proteomes" id="UP000256970">
    <property type="component" value="Unassembled WGS sequence"/>
</dbReference>
<protein>
    <recommendedName>
        <fullName evidence="2">Dienelactone hydrolase domain-containing protein</fullName>
    </recommendedName>
</protein>
<evidence type="ECO:0000313" key="3">
    <source>
        <dbReference type="EMBL" id="SZX69870.1"/>
    </source>
</evidence>
<accession>A0A383VY62</accession>
<dbReference type="SUPFAM" id="SSF53474">
    <property type="entry name" value="alpha/beta-Hydrolases"/>
    <property type="match status" value="1"/>
</dbReference>
<name>A0A383VY62_TETOB</name>
<evidence type="ECO:0000259" key="2">
    <source>
        <dbReference type="Pfam" id="PF01738"/>
    </source>
</evidence>
<evidence type="ECO:0000256" key="1">
    <source>
        <dbReference type="SAM" id="SignalP"/>
    </source>
</evidence>
<dbReference type="AlphaFoldDB" id="A0A383VY62"/>
<dbReference type="EMBL" id="FNXT01000962">
    <property type="protein sequence ID" value="SZX69870.1"/>
    <property type="molecule type" value="Genomic_DNA"/>
</dbReference>
<feature type="domain" description="Dienelactone hydrolase" evidence="2">
    <location>
        <begin position="59"/>
        <end position="275"/>
    </location>
</feature>
<organism evidence="3 4">
    <name type="scientific">Tetradesmus obliquus</name>
    <name type="common">Green alga</name>
    <name type="synonym">Acutodesmus obliquus</name>
    <dbReference type="NCBI Taxonomy" id="3088"/>
    <lineage>
        <taxon>Eukaryota</taxon>
        <taxon>Viridiplantae</taxon>
        <taxon>Chlorophyta</taxon>
        <taxon>core chlorophytes</taxon>
        <taxon>Chlorophyceae</taxon>
        <taxon>CS clade</taxon>
        <taxon>Sphaeropleales</taxon>
        <taxon>Scenedesmaceae</taxon>
        <taxon>Tetradesmus</taxon>
    </lineage>
</organism>
<feature type="signal peptide" evidence="1">
    <location>
        <begin position="1"/>
        <end position="18"/>
    </location>
</feature>
<dbReference type="InterPro" id="IPR029058">
    <property type="entry name" value="AB_hydrolase_fold"/>
</dbReference>
<dbReference type="PANTHER" id="PTHR17630:SF44">
    <property type="entry name" value="PROTEIN AIM2"/>
    <property type="match status" value="1"/>
</dbReference>
<gene>
    <name evidence="3" type="ORF">BQ4739_LOCUS10139</name>
</gene>
<dbReference type="Pfam" id="PF01738">
    <property type="entry name" value="DLH"/>
    <property type="match status" value="1"/>
</dbReference>
<dbReference type="InterPro" id="IPR002925">
    <property type="entry name" value="Dienelactn_hydro"/>
</dbReference>
<sequence>MQRIVAILLLGAALVAQASPVPAKQVQDFAKSHSNNGNAVGVVSWTGKGAGKEVKLAGLDAYVATPSGPFKAAVLMISDVFGWRVDAARVWADNMAKQGFLVVVPDYFKGEPRKKTDSPDTFAAWRAKFPRETVMKQSTDMIAAIKAAYPSVKKVGVAGFCWGGLYSVLLAGGKAPAVNAAVVYHGSLLTRADIEAIAAPINFQQADPALDNQIKTEFYKEIKAILDDKAKKGLDASITYYPNMPHGYSLRGANATVSASATTAFSSGAAFFKKHLN</sequence>
<feature type="chain" id="PRO_5016747768" description="Dienelactone hydrolase domain-containing protein" evidence="1">
    <location>
        <begin position="19"/>
        <end position="277"/>
    </location>
</feature>
<evidence type="ECO:0000313" key="4">
    <source>
        <dbReference type="Proteomes" id="UP000256970"/>
    </source>
</evidence>
<dbReference type="PANTHER" id="PTHR17630">
    <property type="entry name" value="DIENELACTONE HYDROLASE"/>
    <property type="match status" value="1"/>
</dbReference>
<keyword evidence="1" id="KW-0732">Signal</keyword>
<reference evidence="3 4" key="1">
    <citation type="submission" date="2016-10" db="EMBL/GenBank/DDBJ databases">
        <authorList>
            <person name="Cai Z."/>
        </authorList>
    </citation>
    <scope>NUCLEOTIDE SEQUENCE [LARGE SCALE GENOMIC DNA]</scope>
</reference>